<evidence type="ECO:0000256" key="4">
    <source>
        <dbReference type="ARBA" id="ARBA00022490"/>
    </source>
</evidence>
<dbReference type="InterPro" id="IPR000682">
    <property type="entry name" value="PCMT"/>
</dbReference>
<dbReference type="FunFam" id="3.40.50.150:FF:000235">
    <property type="entry name" value="Protein-L-isoaspartate O-methyltransferase"/>
    <property type="match status" value="1"/>
</dbReference>
<evidence type="ECO:0000256" key="7">
    <source>
        <dbReference type="ARBA" id="ARBA00022691"/>
    </source>
</evidence>
<dbReference type="OrthoDB" id="73890at2759"/>
<dbReference type="CDD" id="cd02440">
    <property type="entry name" value="AdoMet_MTases"/>
    <property type="match status" value="1"/>
</dbReference>
<accession>A0A9P6Q1N4</accession>
<evidence type="ECO:0000313" key="11">
    <source>
        <dbReference type="EMBL" id="KAG0257834.1"/>
    </source>
</evidence>
<comment type="caution">
    <text evidence="11">The sequence shown here is derived from an EMBL/GenBank/DDBJ whole genome shotgun (WGS) entry which is preliminary data.</text>
</comment>
<dbReference type="SUPFAM" id="SSF53335">
    <property type="entry name" value="S-adenosyl-L-methionine-dependent methyltransferases"/>
    <property type="match status" value="1"/>
</dbReference>
<dbReference type="Gene3D" id="3.40.50.150">
    <property type="entry name" value="Vaccinia Virus protein VP39"/>
    <property type="match status" value="1"/>
</dbReference>
<dbReference type="InterPro" id="IPR029063">
    <property type="entry name" value="SAM-dependent_MTases_sf"/>
</dbReference>
<keyword evidence="6 10" id="KW-0808">Transferase</keyword>
<organism evidence="11 12">
    <name type="scientific">Mortierella polycephala</name>
    <dbReference type="NCBI Taxonomy" id="41804"/>
    <lineage>
        <taxon>Eukaryota</taxon>
        <taxon>Fungi</taxon>
        <taxon>Fungi incertae sedis</taxon>
        <taxon>Mucoromycota</taxon>
        <taxon>Mortierellomycotina</taxon>
        <taxon>Mortierellomycetes</taxon>
        <taxon>Mortierellales</taxon>
        <taxon>Mortierellaceae</taxon>
        <taxon>Mortierella</taxon>
    </lineage>
</organism>
<dbReference type="GO" id="GO:0006950">
    <property type="term" value="P:response to stress"/>
    <property type="evidence" value="ECO:0007669"/>
    <property type="project" value="UniProtKB-ARBA"/>
</dbReference>
<gene>
    <name evidence="11" type="ORF">BG011_003730</name>
</gene>
<evidence type="ECO:0000256" key="1">
    <source>
        <dbReference type="ARBA" id="ARBA00004514"/>
    </source>
</evidence>
<evidence type="ECO:0000256" key="8">
    <source>
        <dbReference type="ARBA" id="ARBA00035815"/>
    </source>
</evidence>
<evidence type="ECO:0000256" key="9">
    <source>
        <dbReference type="ARBA" id="ARBA00054057"/>
    </source>
</evidence>
<protein>
    <recommendedName>
        <fullName evidence="10">Protein-L-isoaspartate O-methyltransferase</fullName>
        <ecNumber evidence="10">2.1.1.77</ecNumber>
    </recommendedName>
</protein>
<comment type="subcellular location">
    <subcellularLocation>
        <location evidence="1">Cytoplasm</location>
        <location evidence="1">Cytosol</location>
    </subcellularLocation>
</comment>
<dbReference type="GO" id="GO:0032259">
    <property type="term" value="P:methylation"/>
    <property type="evidence" value="ECO:0007669"/>
    <property type="project" value="UniProtKB-KW"/>
</dbReference>
<comment type="subunit">
    <text evidence="3">Monomer.</text>
</comment>
<dbReference type="EMBL" id="JAAAJA010000244">
    <property type="protein sequence ID" value="KAG0257834.1"/>
    <property type="molecule type" value="Genomic_DNA"/>
</dbReference>
<dbReference type="Pfam" id="PF01135">
    <property type="entry name" value="PCMT"/>
    <property type="match status" value="1"/>
</dbReference>
<evidence type="ECO:0000256" key="6">
    <source>
        <dbReference type="ARBA" id="ARBA00022679"/>
    </source>
</evidence>
<dbReference type="NCBIfam" id="TIGR00080">
    <property type="entry name" value="pimt"/>
    <property type="match status" value="1"/>
</dbReference>
<comment type="function">
    <text evidence="9">Initiates the repair of damaged proteins by catalyzing methyl esterification of L-isoaspartyl and D-aspartyl residues produced by spontaneous isomerization and racemization of L-aspartyl and L-asparaginyl residues in aging peptides and proteins.</text>
</comment>
<dbReference type="PANTHER" id="PTHR11579:SF0">
    <property type="entry name" value="PROTEIN-L-ISOASPARTATE(D-ASPARTATE) O-METHYLTRANSFERASE"/>
    <property type="match status" value="1"/>
</dbReference>
<dbReference type="GO" id="GO:0005829">
    <property type="term" value="C:cytosol"/>
    <property type="evidence" value="ECO:0007669"/>
    <property type="project" value="UniProtKB-SubCell"/>
</dbReference>
<name>A0A9P6Q1N4_9FUNG</name>
<evidence type="ECO:0000256" key="5">
    <source>
        <dbReference type="ARBA" id="ARBA00022603"/>
    </source>
</evidence>
<dbReference type="Proteomes" id="UP000726737">
    <property type="component" value="Unassembled WGS sequence"/>
</dbReference>
<dbReference type="PROSITE" id="PS01279">
    <property type="entry name" value="PCMT"/>
    <property type="match status" value="1"/>
</dbReference>
<dbReference type="EC" id="2.1.1.77" evidence="10"/>
<evidence type="ECO:0000313" key="12">
    <source>
        <dbReference type="Proteomes" id="UP000726737"/>
    </source>
</evidence>
<evidence type="ECO:0000256" key="3">
    <source>
        <dbReference type="ARBA" id="ARBA00011245"/>
    </source>
</evidence>
<keyword evidence="7 10" id="KW-0949">S-adenosyl-L-methionine</keyword>
<comment type="catalytic activity">
    <reaction evidence="8">
        <text>[protein]-L-isoaspartate + S-adenosyl-L-methionine = [protein]-L-isoaspartate alpha-methyl ester + S-adenosyl-L-homocysteine</text>
        <dbReference type="Rhea" id="RHEA:12705"/>
        <dbReference type="Rhea" id="RHEA-COMP:12143"/>
        <dbReference type="Rhea" id="RHEA-COMP:12144"/>
        <dbReference type="ChEBI" id="CHEBI:57856"/>
        <dbReference type="ChEBI" id="CHEBI:59789"/>
        <dbReference type="ChEBI" id="CHEBI:90596"/>
        <dbReference type="ChEBI" id="CHEBI:90598"/>
        <dbReference type="EC" id="2.1.1.77"/>
    </reaction>
    <physiologicalReaction direction="left-to-right" evidence="8">
        <dbReference type="Rhea" id="RHEA:12706"/>
    </physiologicalReaction>
</comment>
<dbReference type="AlphaFoldDB" id="A0A9P6Q1N4"/>
<evidence type="ECO:0000256" key="2">
    <source>
        <dbReference type="ARBA" id="ARBA00005369"/>
    </source>
</evidence>
<dbReference type="GO" id="GO:0004719">
    <property type="term" value="F:protein-L-isoaspartate (D-aspartate) O-methyltransferase activity"/>
    <property type="evidence" value="ECO:0007669"/>
    <property type="project" value="UniProtKB-UniRule"/>
</dbReference>
<comment type="similarity">
    <text evidence="2 10">Belongs to the methyltransferase superfamily. L-isoaspartyl/D-aspartyl protein methyltransferase family.</text>
</comment>
<dbReference type="PANTHER" id="PTHR11579">
    <property type="entry name" value="PROTEIN-L-ISOASPARTATE O-METHYLTRANSFERASE"/>
    <property type="match status" value="1"/>
</dbReference>
<keyword evidence="12" id="KW-1185">Reference proteome</keyword>
<sequence length="241" mass="25937">MAWRCSGSSNADLVTRLAQANLITTPAVKTAMLAIDRGHFSKYKPYEASKHLLPSSPASLSLPDAPQTIGCNATISAPHMHAAALESLSPFLYPGAKALDVGSGSGYLTACMAEMVGPQGHVVGVDHIAELVDQSKSNMMKDHPEYFSEGRISYHTADGRVGYAKEAPYDCIHVGAAAESMHEELMQQLKSPGRMFIPVSDSGGQAIFVVDKDKDGQVTKKKTMNVWYVPLTDAKAQYHKV</sequence>
<evidence type="ECO:0000256" key="10">
    <source>
        <dbReference type="RuleBase" id="RU003802"/>
    </source>
</evidence>
<reference evidence="11" key="1">
    <citation type="journal article" date="2020" name="Fungal Divers.">
        <title>Resolving the Mortierellaceae phylogeny through synthesis of multi-gene phylogenetics and phylogenomics.</title>
        <authorList>
            <person name="Vandepol N."/>
            <person name="Liber J."/>
            <person name="Desiro A."/>
            <person name="Na H."/>
            <person name="Kennedy M."/>
            <person name="Barry K."/>
            <person name="Grigoriev I.V."/>
            <person name="Miller A.N."/>
            <person name="O'Donnell K."/>
            <person name="Stajich J.E."/>
            <person name="Bonito G."/>
        </authorList>
    </citation>
    <scope>NUCLEOTIDE SEQUENCE</scope>
    <source>
        <strain evidence="11">KOD948</strain>
    </source>
</reference>
<keyword evidence="5 10" id="KW-0489">Methyltransferase</keyword>
<keyword evidence="4" id="KW-0963">Cytoplasm</keyword>
<proteinExistence type="inferred from homology"/>